<dbReference type="AlphaFoldDB" id="A0A9P6EGM1"/>
<evidence type="ECO:0000313" key="1">
    <source>
        <dbReference type="EMBL" id="KAF9528580.1"/>
    </source>
</evidence>
<comment type="caution">
    <text evidence="1">The sequence shown here is derived from an EMBL/GenBank/DDBJ whole genome shotgun (WGS) entry which is preliminary data.</text>
</comment>
<proteinExistence type="predicted"/>
<name>A0A9P6EGM1_9AGAR</name>
<organism evidence="1 2">
    <name type="scientific">Crepidotus variabilis</name>
    <dbReference type="NCBI Taxonomy" id="179855"/>
    <lineage>
        <taxon>Eukaryota</taxon>
        <taxon>Fungi</taxon>
        <taxon>Dikarya</taxon>
        <taxon>Basidiomycota</taxon>
        <taxon>Agaricomycotina</taxon>
        <taxon>Agaricomycetes</taxon>
        <taxon>Agaricomycetidae</taxon>
        <taxon>Agaricales</taxon>
        <taxon>Agaricineae</taxon>
        <taxon>Crepidotaceae</taxon>
        <taxon>Crepidotus</taxon>
    </lineage>
</organism>
<keyword evidence="2" id="KW-1185">Reference proteome</keyword>
<accession>A0A9P6EGM1</accession>
<dbReference type="OrthoDB" id="5817230at2759"/>
<dbReference type="Proteomes" id="UP000807306">
    <property type="component" value="Unassembled WGS sequence"/>
</dbReference>
<dbReference type="EMBL" id="MU157852">
    <property type="protein sequence ID" value="KAF9528580.1"/>
    <property type="molecule type" value="Genomic_DNA"/>
</dbReference>
<gene>
    <name evidence="1" type="ORF">CPB83DRAFT_835817</name>
</gene>
<reference evidence="1" key="1">
    <citation type="submission" date="2020-11" db="EMBL/GenBank/DDBJ databases">
        <authorList>
            <consortium name="DOE Joint Genome Institute"/>
            <person name="Ahrendt S."/>
            <person name="Riley R."/>
            <person name="Andreopoulos W."/>
            <person name="Labutti K."/>
            <person name="Pangilinan J."/>
            <person name="Ruiz-Duenas F.J."/>
            <person name="Barrasa J.M."/>
            <person name="Sanchez-Garcia M."/>
            <person name="Camarero S."/>
            <person name="Miyauchi S."/>
            <person name="Serrano A."/>
            <person name="Linde D."/>
            <person name="Babiker R."/>
            <person name="Drula E."/>
            <person name="Ayuso-Fernandez I."/>
            <person name="Pacheco R."/>
            <person name="Padilla G."/>
            <person name="Ferreira P."/>
            <person name="Barriuso J."/>
            <person name="Kellner H."/>
            <person name="Castanera R."/>
            <person name="Alfaro M."/>
            <person name="Ramirez L."/>
            <person name="Pisabarro A.G."/>
            <person name="Kuo A."/>
            <person name="Tritt A."/>
            <person name="Lipzen A."/>
            <person name="He G."/>
            <person name="Yan M."/>
            <person name="Ng V."/>
            <person name="Cullen D."/>
            <person name="Martin F."/>
            <person name="Rosso M.-N."/>
            <person name="Henrissat B."/>
            <person name="Hibbett D."/>
            <person name="Martinez A.T."/>
            <person name="Grigoriev I.V."/>
        </authorList>
    </citation>
    <scope>NUCLEOTIDE SEQUENCE</scope>
    <source>
        <strain evidence="1">CBS 506.95</strain>
    </source>
</reference>
<sequence length="163" mass="18135">MGQLSHVRRWRPTVLKKEIDPLFLNPSPTSSLVLQEKTQNRMPESSLLFEFVINSRYLGRNRQGQSKIGEVAAATTSFSGITANIVGINIGESYIHQQAPCASRELYVRGFDYRVQPSEPPPPVSGALQQGQSTRVGFETMNGVVRGSYSTILEDQKTRLLPQ</sequence>
<evidence type="ECO:0000313" key="2">
    <source>
        <dbReference type="Proteomes" id="UP000807306"/>
    </source>
</evidence>
<protein>
    <submittedName>
        <fullName evidence="1">Uncharacterized protein</fullName>
    </submittedName>
</protein>